<evidence type="ECO:0000313" key="2">
    <source>
        <dbReference type="EMBL" id="KAA0688337.1"/>
    </source>
</evidence>
<comment type="caution">
    <text evidence="2">The sequence shown here is derived from an EMBL/GenBank/DDBJ whole genome shotgun (WGS) entry which is preliminary data.</text>
</comment>
<organism evidence="2 3">
    <name type="scientific">Azospirillum brasilense</name>
    <dbReference type="NCBI Taxonomy" id="192"/>
    <lineage>
        <taxon>Bacteria</taxon>
        <taxon>Pseudomonadati</taxon>
        <taxon>Pseudomonadota</taxon>
        <taxon>Alphaproteobacteria</taxon>
        <taxon>Rhodospirillales</taxon>
        <taxon>Azospirillaceae</taxon>
        <taxon>Azospirillum</taxon>
    </lineage>
</organism>
<gene>
    <name evidence="2" type="ORF">DS837_00970</name>
</gene>
<accession>A0A6L3B5P7</accession>
<dbReference type="AlphaFoldDB" id="A0A6L3B5P7"/>
<dbReference type="Proteomes" id="UP000476837">
    <property type="component" value="Unassembled WGS sequence"/>
</dbReference>
<dbReference type="EMBL" id="QOKV01000001">
    <property type="protein sequence ID" value="KAA0688337.1"/>
    <property type="molecule type" value="Genomic_DNA"/>
</dbReference>
<name>A0A6L3B5P7_AZOBR</name>
<evidence type="ECO:0000313" key="3">
    <source>
        <dbReference type="Proteomes" id="UP000476837"/>
    </source>
</evidence>
<reference evidence="2 3" key="1">
    <citation type="submission" date="2018-07" db="EMBL/GenBank/DDBJ databases">
        <title>Genome sequence of Roseomonas fauriae ATCC 49958.</title>
        <authorList>
            <person name="Sant'Anna F.H."/>
            <person name="Baldani J.I."/>
            <person name="Zilli J.E."/>
            <person name="Reis V.M."/>
            <person name="Hartmann A."/>
            <person name="Cruz L."/>
            <person name="de Souza E.M."/>
            <person name="de Oliveira Pedrosa F."/>
            <person name="Passaglia L.M.P."/>
        </authorList>
    </citation>
    <scope>NUCLEOTIDE SEQUENCE [LARGE SCALE GENOMIC DNA]</scope>
    <source>
        <strain evidence="2 3">ATCC 49958</strain>
    </source>
</reference>
<feature type="region of interest" description="Disordered" evidence="1">
    <location>
        <begin position="1"/>
        <end position="38"/>
    </location>
</feature>
<protein>
    <submittedName>
        <fullName evidence="2">Uncharacterized protein</fullName>
    </submittedName>
</protein>
<proteinExistence type="predicted"/>
<sequence length="86" mass="9400">MNEWPSPLRSRANDVCADAAGGPFRRKRGEGRGPRRTGVGRVRGMRVVVCSAKAHPPHPDPLPGGERGFRPLTSVEDLKKPHKVLI</sequence>
<feature type="region of interest" description="Disordered" evidence="1">
    <location>
        <begin position="53"/>
        <end position="75"/>
    </location>
</feature>
<evidence type="ECO:0000256" key="1">
    <source>
        <dbReference type="SAM" id="MobiDB-lite"/>
    </source>
</evidence>